<sequence length="186" mass="21176">MSKGMACQFGNFIGTFMEHHTALISMETGRFMRIQVKYEKLTLFYFLCGKLCQGEGFCSMQVTFGTQVVEFRWDISLKMGREGVFGGTNLEVSIELASDMEDNHLEVVDGNKKQRTHAGNLNGHINVDEKGSRGGLSLSWNNGCIVHLWSYLISHIDIEIDEGYELDKLRCTRFYGAPDERRRDES</sequence>
<gene>
    <name evidence="1" type="ORF">Goarm_003894</name>
</gene>
<evidence type="ECO:0000313" key="2">
    <source>
        <dbReference type="Proteomes" id="UP000593575"/>
    </source>
</evidence>
<protein>
    <submittedName>
        <fullName evidence="1">Uncharacterized protein</fullName>
    </submittedName>
</protein>
<evidence type="ECO:0000313" key="1">
    <source>
        <dbReference type="EMBL" id="MBA0841403.1"/>
    </source>
</evidence>
<dbReference type="Proteomes" id="UP000593575">
    <property type="component" value="Unassembled WGS sequence"/>
</dbReference>
<dbReference type="EMBL" id="JABFAE010000011">
    <property type="protein sequence ID" value="MBA0841403.1"/>
    <property type="molecule type" value="Genomic_DNA"/>
</dbReference>
<keyword evidence="2" id="KW-1185">Reference proteome</keyword>
<reference evidence="1 2" key="1">
    <citation type="journal article" date="2019" name="Genome Biol. Evol.">
        <title>Insights into the evolution of the New World diploid cottons (Gossypium, subgenus Houzingenia) based on genome sequencing.</title>
        <authorList>
            <person name="Grover C.E."/>
            <person name="Arick M.A. 2nd"/>
            <person name="Thrash A."/>
            <person name="Conover J.L."/>
            <person name="Sanders W.S."/>
            <person name="Peterson D.G."/>
            <person name="Frelichowski J.E."/>
            <person name="Scheffler J.A."/>
            <person name="Scheffler B.E."/>
            <person name="Wendel J.F."/>
        </authorList>
    </citation>
    <scope>NUCLEOTIDE SEQUENCE [LARGE SCALE GENOMIC DNA]</scope>
    <source>
        <strain evidence="1">6</strain>
        <tissue evidence="1">Leaf</tissue>
    </source>
</reference>
<name>A0A7J9K4P7_9ROSI</name>
<accession>A0A7J9K4P7</accession>
<comment type="caution">
    <text evidence="1">The sequence shown here is derived from an EMBL/GenBank/DDBJ whole genome shotgun (WGS) entry which is preliminary data.</text>
</comment>
<organism evidence="1 2">
    <name type="scientific">Gossypium armourianum</name>
    <dbReference type="NCBI Taxonomy" id="34283"/>
    <lineage>
        <taxon>Eukaryota</taxon>
        <taxon>Viridiplantae</taxon>
        <taxon>Streptophyta</taxon>
        <taxon>Embryophyta</taxon>
        <taxon>Tracheophyta</taxon>
        <taxon>Spermatophyta</taxon>
        <taxon>Magnoliopsida</taxon>
        <taxon>eudicotyledons</taxon>
        <taxon>Gunneridae</taxon>
        <taxon>Pentapetalae</taxon>
        <taxon>rosids</taxon>
        <taxon>malvids</taxon>
        <taxon>Malvales</taxon>
        <taxon>Malvaceae</taxon>
        <taxon>Malvoideae</taxon>
        <taxon>Gossypium</taxon>
    </lineage>
</organism>
<dbReference type="AlphaFoldDB" id="A0A7J9K4P7"/>
<proteinExistence type="predicted"/>